<keyword evidence="2" id="KW-1185">Reference proteome</keyword>
<dbReference type="Proteomes" id="UP000708576">
    <property type="component" value="Unassembled WGS sequence"/>
</dbReference>
<sequence>MKQKLIFLLLVLFITTTEESYSQMAKFKALFLYNFTQNVEWPSNANQNEFVITVIGDKEMAAELQKLAQVKKVGTKTIVIKESSQIKSLTDSHVIFLSSGKSSLMSMLSAEQQENPTLLISSKEGLCNDGAAISFTTVDGKLRYEICSSNIEKHGLKVNTKLLSLGIPVN</sequence>
<dbReference type="Pfam" id="PF13689">
    <property type="entry name" value="DUF4154"/>
    <property type="match status" value="1"/>
</dbReference>
<proteinExistence type="predicted"/>
<comment type="caution">
    <text evidence="1">The sequence shown here is derived from an EMBL/GenBank/DDBJ whole genome shotgun (WGS) entry which is preliminary data.</text>
</comment>
<evidence type="ECO:0000313" key="1">
    <source>
        <dbReference type="EMBL" id="MBS2096804.1"/>
    </source>
</evidence>
<reference evidence="1 2" key="1">
    <citation type="journal article" date="2015" name="Int. J. Syst. Evol. Microbiol.">
        <title>Carboxylicivirga linearis sp. nov., isolated from a sea cucumber culture pond.</title>
        <authorList>
            <person name="Wang F.Q."/>
            <person name="Zhou Y.X."/>
            <person name="Lin X.Z."/>
            <person name="Chen G.J."/>
            <person name="Du Z.J."/>
        </authorList>
    </citation>
    <scope>NUCLEOTIDE SEQUENCE [LARGE SCALE GENOMIC DNA]</scope>
    <source>
        <strain evidence="1 2">FB218</strain>
    </source>
</reference>
<accession>A0ABS5JPQ8</accession>
<evidence type="ECO:0000313" key="2">
    <source>
        <dbReference type="Proteomes" id="UP000708576"/>
    </source>
</evidence>
<organism evidence="1 2">
    <name type="scientific">Carboxylicivirga linearis</name>
    <dbReference type="NCBI Taxonomy" id="1628157"/>
    <lineage>
        <taxon>Bacteria</taxon>
        <taxon>Pseudomonadati</taxon>
        <taxon>Bacteroidota</taxon>
        <taxon>Bacteroidia</taxon>
        <taxon>Marinilabiliales</taxon>
        <taxon>Marinilabiliaceae</taxon>
        <taxon>Carboxylicivirga</taxon>
    </lineage>
</organism>
<protein>
    <submittedName>
        <fullName evidence="1">YfiR family protein</fullName>
    </submittedName>
</protein>
<name>A0ABS5JPQ8_9BACT</name>
<dbReference type="RefSeq" id="WP_212212254.1">
    <property type="nucleotide sequence ID" value="NZ_JAGUCO010000001.1"/>
</dbReference>
<dbReference type="InterPro" id="IPR025293">
    <property type="entry name" value="YfiR/HmsC-like"/>
</dbReference>
<gene>
    <name evidence="1" type="ORF">KEM10_00855</name>
</gene>
<dbReference type="EMBL" id="JAGUCO010000001">
    <property type="protein sequence ID" value="MBS2096804.1"/>
    <property type="molecule type" value="Genomic_DNA"/>
</dbReference>